<evidence type="ECO:0000313" key="3">
    <source>
        <dbReference type="Proteomes" id="UP000199529"/>
    </source>
</evidence>
<dbReference type="Pfam" id="PF07508">
    <property type="entry name" value="Recombinase"/>
    <property type="match status" value="1"/>
</dbReference>
<dbReference type="STRING" id="418495.SAMN05216215_110311"/>
<dbReference type="AlphaFoldDB" id="A0A1H3U2J5"/>
<dbReference type="GO" id="GO:0000150">
    <property type="term" value="F:DNA strand exchange activity"/>
    <property type="evidence" value="ECO:0007669"/>
    <property type="project" value="InterPro"/>
</dbReference>
<dbReference type="Proteomes" id="UP000199529">
    <property type="component" value="Unassembled WGS sequence"/>
</dbReference>
<feature type="domain" description="Recombinase" evidence="1">
    <location>
        <begin position="15"/>
        <end position="91"/>
    </location>
</feature>
<dbReference type="InterPro" id="IPR019734">
    <property type="entry name" value="TPR_rpt"/>
</dbReference>
<dbReference type="InterPro" id="IPR011109">
    <property type="entry name" value="DNA_bind_recombinase_dom"/>
</dbReference>
<dbReference type="InterPro" id="IPR011990">
    <property type="entry name" value="TPR-like_helical_dom_sf"/>
</dbReference>
<evidence type="ECO:0000313" key="2">
    <source>
        <dbReference type="EMBL" id="SDZ56686.1"/>
    </source>
</evidence>
<reference evidence="3" key="1">
    <citation type="submission" date="2016-10" db="EMBL/GenBank/DDBJ databases">
        <authorList>
            <person name="Varghese N."/>
            <person name="Submissions S."/>
        </authorList>
    </citation>
    <scope>NUCLEOTIDE SEQUENCE [LARGE SCALE GENOMIC DNA]</scope>
    <source>
        <strain evidence="3">CGMCC 4.3530</strain>
    </source>
</reference>
<dbReference type="Gene3D" id="1.25.40.10">
    <property type="entry name" value="Tetratricopeptide repeat domain"/>
    <property type="match status" value="1"/>
</dbReference>
<sequence length="268" mass="28910">MGSSSAPARAGPGHGAVVRWIFQQRAAGRSMAGIARELNERGMPCPSGADPGRNPHRSGQAWMTPTVAGILENPRYTGRQVWNRHGTVRSHRDAGRAGGVGGRMNAEEWAVSNASAHALQELQDEFDENCPVGDPGPAHAILGLALSYLDDFSNAFAHLHRSLEISNQSLRRGYTLTWHGSAHLRAGHLNEAVSAYREASEHCRGIGHRAGEAISLNGLGCALQASGDVERAREFWQRSLAIFEALHTPRRKPSAPISPHSTRKSDST</sequence>
<dbReference type="EMBL" id="FNOK01000103">
    <property type="protein sequence ID" value="SDZ56686.1"/>
    <property type="molecule type" value="Genomic_DNA"/>
</dbReference>
<evidence type="ECO:0000259" key="1">
    <source>
        <dbReference type="Pfam" id="PF07508"/>
    </source>
</evidence>
<dbReference type="Pfam" id="PF13424">
    <property type="entry name" value="TPR_12"/>
    <property type="match status" value="1"/>
</dbReference>
<protein>
    <submittedName>
        <fullName evidence="2">Tetratricopeptide repeat-containing protein</fullName>
    </submittedName>
</protein>
<dbReference type="SUPFAM" id="SSF48452">
    <property type="entry name" value="TPR-like"/>
    <property type="match status" value="1"/>
</dbReference>
<keyword evidence="3" id="KW-1185">Reference proteome</keyword>
<gene>
    <name evidence="2" type="ORF">SAMN05216215_110311</name>
</gene>
<dbReference type="SMART" id="SM00028">
    <property type="entry name" value="TPR"/>
    <property type="match status" value="2"/>
</dbReference>
<name>A0A1H3U2J5_9PSEU</name>
<dbReference type="Gene3D" id="3.90.1750.20">
    <property type="entry name" value="Putative Large Serine Recombinase, Chain B, Domain 2"/>
    <property type="match status" value="1"/>
</dbReference>
<proteinExistence type="predicted"/>
<accession>A0A1H3U2J5</accession>
<dbReference type="GO" id="GO:0003677">
    <property type="term" value="F:DNA binding"/>
    <property type="evidence" value="ECO:0007669"/>
    <property type="project" value="InterPro"/>
</dbReference>
<organism evidence="2 3">
    <name type="scientific">Saccharopolyspora shandongensis</name>
    <dbReference type="NCBI Taxonomy" id="418495"/>
    <lineage>
        <taxon>Bacteria</taxon>
        <taxon>Bacillati</taxon>
        <taxon>Actinomycetota</taxon>
        <taxon>Actinomycetes</taxon>
        <taxon>Pseudonocardiales</taxon>
        <taxon>Pseudonocardiaceae</taxon>
        <taxon>Saccharopolyspora</taxon>
    </lineage>
</organism>
<dbReference type="InterPro" id="IPR038109">
    <property type="entry name" value="DNA_bind_recomb_sf"/>
</dbReference>